<reference evidence="1 2" key="1">
    <citation type="submission" date="2019-02" db="EMBL/GenBank/DDBJ databases">
        <authorList>
            <person name="Webb C.J."/>
            <person name="Sharma R."/>
            <person name="Berg J.A."/>
            <person name="Payne A.M."/>
            <person name="Fajardo C.P."/>
            <person name="Breakwell D.P."/>
            <person name="Hope S."/>
            <person name="Grose J.H."/>
        </authorList>
    </citation>
    <scope>NUCLEOTIDE SEQUENCE [LARGE SCALE GENOMIC DNA]</scope>
</reference>
<protein>
    <submittedName>
        <fullName evidence="1">Uncharacterized protein</fullName>
    </submittedName>
</protein>
<accession>A0A482IFU9</accession>
<organism evidence="1 2">
    <name type="scientific">Erwinia phage Derbicus</name>
    <dbReference type="NCBI Taxonomy" id="2530027"/>
    <lineage>
        <taxon>Viruses</taxon>
        <taxon>Duplodnaviria</taxon>
        <taxon>Heunggongvirae</taxon>
        <taxon>Uroviricota</taxon>
        <taxon>Caudoviricetes</taxon>
        <taxon>Chimalliviridae</taxon>
        <taxon>Derbicusvirus</taxon>
        <taxon>Derbicusvirus derbicus</taxon>
    </lineage>
</organism>
<dbReference type="EMBL" id="MK514282">
    <property type="protein sequence ID" value="QBP07598.1"/>
    <property type="molecule type" value="Genomic_DNA"/>
</dbReference>
<proteinExistence type="predicted"/>
<evidence type="ECO:0000313" key="2">
    <source>
        <dbReference type="Proteomes" id="UP000295398"/>
    </source>
</evidence>
<sequence>MCKMNHKLNFSRSLAVRTTVEDYSATELCALMKSIEVSNSARVVALNGTREMLEAVLNTPQLNYYLRCNYKAVIDAVEMGRCSFKQWDAPARATVVVTDHPQGARVSILGTEMSVVVPDGFVEKYTVEQNSVDGVFLDSDRFDFVFAFPAAVSCYHPLIKMLREASQHLECIDSFRSIDTLGQTESALRLFA</sequence>
<name>A0A482IFU9_9CAUD</name>
<keyword evidence="2" id="KW-1185">Reference proteome</keyword>
<dbReference type="Proteomes" id="UP000295398">
    <property type="component" value="Segment"/>
</dbReference>
<gene>
    <name evidence="1" type="ORF">DERBICUS_172</name>
</gene>
<evidence type="ECO:0000313" key="1">
    <source>
        <dbReference type="EMBL" id="QBP07598.1"/>
    </source>
</evidence>